<dbReference type="Proteomes" id="UP001597116">
    <property type="component" value="Unassembled WGS sequence"/>
</dbReference>
<gene>
    <name evidence="1" type="ORF">ACFQ4C_30190</name>
</gene>
<dbReference type="EMBL" id="JBHTLP010000045">
    <property type="protein sequence ID" value="MFD1145435.1"/>
    <property type="molecule type" value="Genomic_DNA"/>
</dbReference>
<evidence type="ECO:0000313" key="2">
    <source>
        <dbReference type="Proteomes" id="UP001597116"/>
    </source>
</evidence>
<protein>
    <recommendedName>
        <fullName evidence="3">Lipoprotein</fullName>
    </recommendedName>
</protein>
<name>A0ABW3QJX5_9BACT</name>
<comment type="caution">
    <text evidence="1">The sequence shown here is derived from an EMBL/GenBank/DDBJ whole genome shotgun (WGS) entry which is preliminary data.</text>
</comment>
<dbReference type="PROSITE" id="PS51257">
    <property type="entry name" value="PROKAR_LIPOPROTEIN"/>
    <property type="match status" value="1"/>
</dbReference>
<accession>A0ABW3QJX5</accession>
<dbReference type="RefSeq" id="WP_379885768.1">
    <property type="nucleotide sequence ID" value="NZ_JBHTLP010000045.1"/>
</dbReference>
<evidence type="ECO:0008006" key="3">
    <source>
        <dbReference type="Google" id="ProtNLM"/>
    </source>
</evidence>
<sequence>MKKLIVTLVFGAIGSLMLSCSKSKEVVVTPDLVSEVVGDYQFKSLTKANQQPISICLGSVSVQRAGNSSNQIEVTIAYKTADQVSLHYEAKIFNIRQTDEMVALYSGGKKEGTTIQKGEISAIGYHFGITSINFVAKKY</sequence>
<proteinExistence type="predicted"/>
<evidence type="ECO:0000313" key="1">
    <source>
        <dbReference type="EMBL" id="MFD1145435.1"/>
    </source>
</evidence>
<organism evidence="1 2">
    <name type="scientific">Larkinella insperata</name>
    <dbReference type="NCBI Taxonomy" id="332158"/>
    <lineage>
        <taxon>Bacteria</taxon>
        <taxon>Pseudomonadati</taxon>
        <taxon>Bacteroidota</taxon>
        <taxon>Cytophagia</taxon>
        <taxon>Cytophagales</taxon>
        <taxon>Spirosomataceae</taxon>
        <taxon>Larkinella</taxon>
    </lineage>
</organism>
<reference evidence="2" key="1">
    <citation type="journal article" date="2019" name="Int. J. Syst. Evol. Microbiol.">
        <title>The Global Catalogue of Microorganisms (GCM) 10K type strain sequencing project: providing services to taxonomists for standard genome sequencing and annotation.</title>
        <authorList>
            <consortium name="The Broad Institute Genomics Platform"/>
            <consortium name="The Broad Institute Genome Sequencing Center for Infectious Disease"/>
            <person name="Wu L."/>
            <person name="Ma J."/>
        </authorList>
    </citation>
    <scope>NUCLEOTIDE SEQUENCE [LARGE SCALE GENOMIC DNA]</scope>
    <source>
        <strain evidence="2">CCUG 55608</strain>
    </source>
</reference>
<keyword evidence="2" id="KW-1185">Reference proteome</keyword>